<dbReference type="OrthoDB" id="4586224at2759"/>
<feature type="transmembrane region" description="Helical" evidence="1">
    <location>
        <begin position="272"/>
        <end position="291"/>
    </location>
</feature>
<protein>
    <submittedName>
        <fullName evidence="2">Uncharacterized protein</fullName>
    </submittedName>
</protein>
<feature type="transmembrane region" description="Helical" evidence="1">
    <location>
        <begin position="311"/>
        <end position="329"/>
    </location>
</feature>
<keyword evidence="1" id="KW-0812">Transmembrane</keyword>
<evidence type="ECO:0000256" key="1">
    <source>
        <dbReference type="SAM" id="Phobius"/>
    </source>
</evidence>
<reference evidence="2" key="1">
    <citation type="journal article" date="2021" name="Nat. Commun.">
        <title>Genetic determinants of endophytism in the Arabidopsis root mycobiome.</title>
        <authorList>
            <person name="Mesny F."/>
            <person name="Miyauchi S."/>
            <person name="Thiergart T."/>
            <person name="Pickel B."/>
            <person name="Atanasova L."/>
            <person name="Karlsson M."/>
            <person name="Huettel B."/>
            <person name="Barry K.W."/>
            <person name="Haridas S."/>
            <person name="Chen C."/>
            <person name="Bauer D."/>
            <person name="Andreopoulos W."/>
            <person name="Pangilinan J."/>
            <person name="LaButti K."/>
            <person name="Riley R."/>
            <person name="Lipzen A."/>
            <person name="Clum A."/>
            <person name="Drula E."/>
            <person name="Henrissat B."/>
            <person name="Kohler A."/>
            <person name="Grigoriev I.V."/>
            <person name="Martin F.M."/>
            <person name="Hacquard S."/>
        </authorList>
    </citation>
    <scope>NUCLEOTIDE SEQUENCE</scope>
    <source>
        <strain evidence="2">FSSC 5 MPI-SDFR-AT-0091</strain>
    </source>
</reference>
<organism evidence="2 3">
    <name type="scientific">Fusarium solani</name>
    <name type="common">Filamentous fungus</name>
    <dbReference type="NCBI Taxonomy" id="169388"/>
    <lineage>
        <taxon>Eukaryota</taxon>
        <taxon>Fungi</taxon>
        <taxon>Dikarya</taxon>
        <taxon>Ascomycota</taxon>
        <taxon>Pezizomycotina</taxon>
        <taxon>Sordariomycetes</taxon>
        <taxon>Hypocreomycetidae</taxon>
        <taxon>Hypocreales</taxon>
        <taxon>Nectriaceae</taxon>
        <taxon>Fusarium</taxon>
        <taxon>Fusarium solani species complex</taxon>
    </lineage>
</organism>
<dbReference type="EMBL" id="JAGTJS010000023">
    <property type="protein sequence ID" value="KAH7237237.1"/>
    <property type="molecule type" value="Genomic_DNA"/>
</dbReference>
<dbReference type="AlphaFoldDB" id="A0A9P9JTH8"/>
<sequence length="408" mass="45680">MPALEYRSLNALPLRVQNQEISFFEWVTLLTLCLTPLVAHVLVGVPSPTILDDNRPTWYHRICHYNPTSILWRYAIIADRRIRAQDWSKADLAATNALFWIDGRWDGSEAMTKGTHQYCVHLPEGTRASLFSREMVKTLIVTFQGLQAITLLSGGLTEGAIGFTKWMAVDIIFFPIALIGLLRLFCCFWLTDDFSYPSSTDNFLCPCRQPDSSGQSFERFSEDDESRPFLPTTYWGSILFRFVYGLSILGLLALTICYAISGGNYTATTFTVLLFYLVFLAATTIIFFIFFICKHDTTTIIPCISDTWYQIYTGCIISFAVVAIVIACLETRKSPCGKFTSGYGPDADVRACLGSVADAIPVSEGFDEPFYGLAAYEFTKKNNGSFAKVDDKQQVANFTGMCLGKLEL</sequence>
<feature type="transmembrane region" description="Helical" evidence="1">
    <location>
        <begin position="23"/>
        <end position="45"/>
    </location>
</feature>
<feature type="transmembrane region" description="Helical" evidence="1">
    <location>
        <begin position="171"/>
        <end position="191"/>
    </location>
</feature>
<proteinExistence type="predicted"/>
<keyword evidence="1" id="KW-0472">Membrane</keyword>
<keyword evidence="1" id="KW-1133">Transmembrane helix</keyword>
<evidence type="ECO:0000313" key="3">
    <source>
        <dbReference type="Proteomes" id="UP000736672"/>
    </source>
</evidence>
<gene>
    <name evidence="2" type="ORF">B0J15DRAFT_503485</name>
</gene>
<feature type="transmembrane region" description="Helical" evidence="1">
    <location>
        <begin position="238"/>
        <end position="260"/>
    </location>
</feature>
<accession>A0A9P9JTH8</accession>
<name>A0A9P9JTH8_FUSSL</name>
<keyword evidence="3" id="KW-1185">Reference proteome</keyword>
<dbReference type="Proteomes" id="UP000736672">
    <property type="component" value="Unassembled WGS sequence"/>
</dbReference>
<comment type="caution">
    <text evidence="2">The sequence shown here is derived from an EMBL/GenBank/DDBJ whole genome shotgun (WGS) entry which is preliminary data.</text>
</comment>
<evidence type="ECO:0000313" key="2">
    <source>
        <dbReference type="EMBL" id="KAH7237237.1"/>
    </source>
</evidence>